<dbReference type="AlphaFoldDB" id="V8NLZ0"/>
<evidence type="ECO:0000256" key="1">
    <source>
        <dbReference type="SAM" id="MobiDB-lite"/>
    </source>
</evidence>
<organism evidence="2 3">
    <name type="scientific">Ophiophagus hannah</name>
    <name type="common">King cobra</name>
    <name type="synonym">Naja hannah</name>
    <dbReference type="NCBI Taxonomy" id="8665"/>
    <lineage>
        <taxon>Eukaryota</taxon>
        <taxon>Metazoa</taxon>
        <taxon>Chordata</taxon>
        <taxon>Craniata</taxon>
        <taxon>Vertebrata</taxon>
        <taxon>Euteleostomi</taxon>
        <taxon>Lepidosauria</taxon>
        <taxon>Squamata</taxon>
        <taxon>Bifurcata</taxon>
        <taxon>Unidentata</taxon>
        <taxon>Episquamata</taxon>
        <taxon>Toxicofera</taxon>
        <taxon>Serpentes</taxon>
        <taxon>Colubroidea</taxon>
        <taxon>Elapidae</taxon>
        <taxon>Elapinae</taxon>
        <taxon>Ophiophagus</taxon>
    </lineage>
</organism>
<name>V8NLZ0_OPHHA</name>
<dbReference type="InterPro" id="IPR040247">
    <property type="entry name" value="DUF5524"/>
</dbReference>
<dbReference type="Proteomes" id="UP000018936">
    <property type="component" value="Unassembled WGS sequence"/>
</dbReference>
<dbReference type="OrthoDB" id="10012494at2759"/>
<accession>V8NLZ0</accession>
<evidence type="ECO:0000313" key="2">
    <source>
        <dbReference type="EMBL" id="ETE63075.1"/>
    </source>
</evidence>
<sequence>MCQKLQVGFNHTMPAHKKNEPVNFSKLLSSGYGDEWLQQRDQWEKKNTLLNDSLLPPSEYQKKIEKRQKARKHTLSYKRKSKSQSGLEMGAQPKKSLFKLRIDDIE</sequence>
<proteinExistence type="predicted"/>
<feature type="non-terminal residue" evidence="2">
    <location>
        <position position="1"/>
    </location>
</feature>
<feature type="compositionally biased region" description="Basic residues" evidence="1">
    <location>
        <begin position="64"/>
        <end position="82"/>
    </location>
</feature>
<dbReference type="PANTHER" id="PTHR31097">
    <property type="entry name" value="SI:DKEY-276J7.1"/>
    <property type="match status" value="1"/>
</dbReference>
<protein>
    <submittedName>
        <fullName evidence="2">Uncharacterized protein</fullName>
    </submittedName>
</protein>
<dbReference type="PANTHER" id="PTHR31097:SF2">
    <property type="entry name" value="CHROMOSOME 7 OPEN READING FRAME 57"/>
    <property type="match status" value="1"/>
</dbReference>
<dbReference type="EMBL" id="AZIM01002926">
    <property type="protein sequence ID" value="ETE63075.1"/>
    <property type="molecule type" value="Genomic_DNA"/>
</dbReference>
<comment type="caution">
    <text evidence="2">The sequence shown here is derived from an EMBL/GenBank/DDBJ whole genome shotgun (WGS) entry which is preliminary data.</text>
</comment>
<evidence type="ECO:0000313" key="3">
    <source>
        <dbReference type="Proteomes" id="UP000018936"/>
    </source>
</evidence>
<keyword evidence="3" id="KW-1185">Reference proteome</keyword>
<reference evidence="2 3" key="1">
    <citation type="journal article" date="2013" name="Proc. Natl. Acad. Sci. U.S.A.">
        <title>The king cobra genome reveals dynamic gene evolution and adaptation in the snake venom system.</title>
        <authorList>
            <person name="Vonk F.J."/>
            <person name="Casewell N.R."/>
            <person name="Henkel C.V."/>
            <person name="Heimberg A.M."/>
            <person name="Jansen H.J."/>
            <person name="McCleary R.J."/>
            <person name="Kerkkamp H.M."/>
            <person name="Vos R.A."/>
            <person name="Guerreiro I."/>
            <person name="Calvete J.J."/>
            <person name="Wuster W."/>
            <person name="Woods A.E."/>
            <person name="Logan J.M."/>
            <person name="Harrison R.A."/>
            <person name="Castoe T.A."/>
            <person name="de Koning A.P."/>
            <person name="Pollock D.D."/>
            <person name="Yandell M."/>
            <person name="Calderon D."/>
            <person name="Renjifo C."/>
            <person name="Currier R.B."/>
            <person name="Salgado D."/>
            <person name="Pla D."/>
            <person name="Sanz L."/>
            <person name="Hyder A.S."/>
            <person name="Ribeiro J.M."/>
            <person name="Arntzen J.W."/>
            <person name="van den Thillart G.E."/>
            <person name="Boetzer M."/>
            <person name="Pirovano W."/>
            <person name="Dirks R.P."/>
            <person name="Spaink H.P."/>
            <person name="Duboule D."/>
            <person name="McGlinn E."/>
            <person name="Kini R.M."/>
            <person name="Richardson M.K."/>
        </authorList>
    </citation>
    <scope>NUCLEOTIDE SEQUENCE</scope>
    <source>
        <tissue evidence="2">Blood</tissue>
    </source>
</reference>
<dbReference type="Pfam" id="PF17662">
    <property type="entry name" value="DUF5524"/>
    <property type="match status" value="1"/>
</dbReference>
<feature type="region of interest" description="Disordered" evidence="1">
    <location>
        <begin position="64"/>
        <end position="92"/>
    </location>
</feature>
<gene>
    <name evidence="2" type="ORF">L345_11171</name>
</gene>